<evidence type="ECO:0000313" key="1">
    <source>
        <dbReference type="EMBL" id="KAF6147972.1"/>
    </source>
</evidence>
<dbReference type="EMBL" id="JACGCM010001859">
    <property type="protein sequence ID" value="KAF6147972.1"/>
    <property type="molecule type" value="Genomic_DNA"/>
</dbReference>
<sequence length="78" mass="8513">VVISLACIILVGLLAVAGWFNLFQALDIKVTKLCVKGIIGDHSQGNSISTSHLWNPYFLKDYNELEALPILGSVKLMV</sequence>
<keyword evidence="2" id="KW-1185">Reference proteome</keyword>
<reference evidence="1 2" key="1">
    <citation type="journal article" date="2020" name="IScience">
        <title>Genome Sequencing of the Endangered Kingdonia uniflora (Circaeasteraceae, Ranunculales) Reveals Potential Mechanisms of Evolutionary Specialization.</title>
        <authorList>
            <person name="Sun Y."/>
            <person name="Deng T."/>
            <person name="Zhang A."/>
            <person name="Moore M.J."/>
            <person name="Landis J.B."/>
            <person name="Lin N."/>
            <person name="Zhang H."/>
            <person name="Zhang X."/>
            <person name="Huang J."/>
            <person name="Zhang X."/>
            <person name="Sun H."/>
            <person name="Wang H."/>
        </authorList>
    </citation>
    <scope>NUCLEOTIDE SEQUENCE [LARGE SCALE GENOMIC DNA]</scope>
    <source>
        <strain evidence="1">TB1705</strain>
        <tissue evidence="1">Leaf</tissue>
    </source>
</reference>
<dbReference type="Proteomes" id="UP000541444">
    <property type="component" value="Unassembled WGS sequence"/>
</dbReference>
<accession>A0A7J7LZF7</accession>
<dbReference type="AlphaFoldDB" id="A0A7J7LZF7"/>
<organism evidence="1 2">
    <name type="scientific">Kingdonia uniflora</name>
    <dbReference type="NCBI Taxonomy" id="39325"/>
    <lineage>
        <taxon>Eukaryota</taxon>
        <taxon>Viridiplantae</taxon>
        <taxon>Streptophyta</taxon>
        <taxon>Embryophyta</taxon>
        <taxon>Tracheophyta</taxon>
        <taxon>Spermatophyta</taxon>
        <taxon>Magnoliopsida</taxon>
        <taxon>Ranunculales</taxon>
        <taxon>Circaeasteraceae</taxon>
        <taxon>Kingdonia</taxon>
    </lineage>
</organism>
<comment type="caution">
    <text evidence="1">The sequence shown here is derived from an EMBL/GenBank/DDBJ whole genome shotgun (WGS) entry which is preliminary data.</text>
</comment>
<proteinExistence type="predicted"/>
<name>A0A7J7LZF7_9MAGN</name>
<evidence type="ECO:0000313" key="2">
    <source>
        <dbReference type="Proteomes" id="UP000541444"/>
    </source>
</evidence>
<feature type="non-terminal residue" evidence="1">
    <location>
        <position position="1"/>
    </location>
</feature>
<gene>
    <name evidence="1" type="ORF">GIB67_024147</name>
</gene>
<protein>
    <submittedName>
        <fullName evidence="1">Uncharacterized protein</fullName>
    </submittedName>
</protein>